<feature type="compositionally biased region" description="Basic and acidic residues" evidence="1">
    <location>
        <begin position="53"/>
        <end position="63"/>
    </location>
</feature>
<keyword evidence="3" id="KW-1185">Reference proteome</keyword>
<sequence>MTSDKDSRRPRLRGLFSNKKDKKQSSASRGPGDRRPVDSAHGSNNIPGLISADDSRTNSDAIRKLSVTDTSVDSDAGTSDGRQRVMSSATSGSSLLRQPTLSDTMDDTTDLTWSQSSTTQDLVDNRGQTSPTQTNFSYPHRGDARFARSTSSVARPTTAYNGSRRNTLEKEALPANNKSIGAVAASQCSGRSMEGKPDRQNTVRLHDNLRAVRYPPRPQQQYPWAQSHAPPDPLYHPSYIEGPAKPYGTPGTEQDPKGSRRSFSGKQRKSNR</sequence>
<evidence type="ECO:0000313" key="2">
    <source>
        <dbReference type="EMBL" id="KAF2863770.1"/>
    </source>
</evidence>
<protein>
    <submittedName>
        <fullName evidence="2">Uncharacterized protein</fullName>
    </submittedName>
</protein>
<feature type="region of interest" description="Disordered" evidence="1">
    <location>
        <begin position="1"/>
        <end position="167"/>
    </location>
</feature>
<feature type="compositionally biased region" description="Polar residues" evidence="1">
    <location>
        <begin position="113"/>
        <end position="137"/>
    </location>
</feature>
<reference evidence="2" key="1">
    <citation type="journal article" date="2020" name="Stud. Mycol.">
        <title>101 Dothideomycetes genomes: a test case for predicting lifestyles and emergence of pathogens.</title>
        <authorList>
            <person name="Haridas S."/>
            <person name="Albert R."/>
            <person name="Binder M."/>
            <person name="Bloem J."/>
            <person name="Labutti K."/>
            <person name="Salamov A."/>
            <person name="Andreopoulos B."/>
            <person name="Baker S."/>
            <person name="Barry K."/>
            <person name="Bills G."/>
            <person name="Bluhm B."/>
            <person name="Cannon C."/>
            <person name="Castanera R."/>
            <person name="Culley D."/>
            <person name="Daum C."/>
            <person name="Ezra D."/>
            <person name="Gonzalez J."/>
            <person name="Henrissat B."/>
            <person name="Kuo A."/>
            <person name="Liang C."/>
            <person name="Lipzen A."/>
            <person name="Lutzoni F."/>
            <person name="Magnuson J."/>
            <person name="Mondo S."/>
            <person name="Nolan M."/>
            <person name="Ohm R."/>
            <person name="Pangilinan J."/>
            <person name="Park H.-J."/>
            <person name="Ramirez L."/>
            <person name="Alfaro M."/>
            <person name="Sun H."/>
            <person name="Tritt A."/>
            <person name="Yoshinaga Y."/>
            <person name="Zwiers L.-H."/>
            <person name="Turgeon B."/>
            <person name="Goodwin S."/>
            <person name="Spatafora J."/>
            <person name="Crous P."/>
            <person name="Grigoriev I."/>
        </authorList>
    </citation>
    <scope>NUCLEOTIDE SEQUENCE</scope>
    <source>
        <strain evidence="2">CBS 480.64</strain>
    </source>
</reference>
<feature type="region of interest" description="Disordered" evidence="1">
    <location>
        <begin position="212"/>
        <end position="272"/>
    </location>
</feature>
<evidence type="ECO:0000313" key="3">
    <source>
        <dbReference type="Proteomes" id="UP000799421"/>
    </source>
</evidence>
<dbReference type="AlphaFoldDB" id="A0A6A7C8K3"/>
<feature type="compositionally biased region" description="Polar residues" evidence="1">
    <location>
        <begin position="148"/>
        <end position="165"/>
    </location>
</feature>
<proteinExistence type="predicted"/>
<organism evidence="2 3">
    <name type="scientific">Piedraia hortae CBS 480.64</name>
    <dbReference type="NCBI Taxonomy" id="1314780"/>
    <lineage>
        <taxon>Eukaryota</taxon>
        <taxon>Fungi</taxon>
        <taxon>Dikarya</taxon>
        <taxon>Ascomycota</taxon>
        <taxon>Pezizomycotina</taxon>
        <taxon>Dothideomycetes</taxon>
        <taxon>Dothideomycetidae</taxon>
        <taxon>Capnodiales</taxon>
        <taxon>Piedraiaceae</taxon>
        <taxon>Piedraia</taxon>
    </lineage>
</organism>
<dbReference type="Proteomes" id="UP000799421">
    <property type="component" value="Unassembled WGS sequence"/>
</dbReference>
<evidence type="ECO:0000256" key="1">
    <source>
        <dbReference type="SAM" id="MobiDB-lite"/>
    </source>
</evidence>
<name>A0A6A7C8K3_9PEZI</name>
<gene>
    <name evidence="2" type="ORF">K470DRAFT_82354</name>
</gene>
<feature type="compositionally biased region" description="Polar residues" evidence="1">
    <location>
        <begin position="85"/>
        <end position="99"/>
    </location>
</feature>
<accession>A0A6A7C8K3</accession>
<dbReference type="EMBL" id="MU005959">
    <property type="protein sequence ID" value="KAF2863770.1"/>
    <property type="molecule type" value="Genomic_DNA"/>
</dbReference>
<feature type="compositionally biased region" description="Polar residues" evidence="1">
    <location>
        <begin position="67"/>
        <end position="77"/>
    </location>
</feature>